<keyword evidence="4" id="KW-0460">Magnesium</keyword>
<comment type="subunit">
    <text evidence="4">Monomer.</text>
</comment>
<dbReference type="Gene3D" id="3.30.1490.100">
    <property type="entry name" value="DNA polymerase, Y-family, little finger domain"/>
    <property type="match status" value="1"/>
</dbReference>
<gene>
    <name evidence="4" type="primary">dinB</name>
    <name evidence="7" type="ORF">ACFQNJ_03890</name>
</gene>
<reference evidence="8" key="1">
    <citation type="journal article" date="2019" name="Int. J. Syst. Evol. Microbiol.">
        <title>The Global Catalogue of Microorganisms (GCM) 10K type strain sequencing project: providing services to taxonomists for standard genome sequencing and annotation.</title>
        <authorList>
            <consortium name="The Broad Institute Genomics Platform"/>
            <consortium name="The Broad Institute Genome Sequencing Center for Infectious Disease"/>
            <person name="Wu L."/>
            <person name="Ma J."/>
        </authorList>
    </citation>
    <scope>NUCLEOTIDE SEQUENCE [LARGE SCALE GENOMIC DNA]</scope>
    <source>
        <strain evidence="8">CCUG 54518</strain>
    </source>
</reference>
<protein>
    <recommendedName>
        <fullName evidence="4">DNA polymerase IV</fullName>
        <shortName evidence="4">Pol IV</shortName>
        <ecNumber evidence="4">2.7.7.7</ecNumber>
    </recommendedName>
</protein>
<evidence type="ECO:0000259" key="6">
    <source>
        <dbReference type="PROSITE" id="PS50173"/>
    </source>
</evidence>
<feature type="region of interest" description="Disordered" evidence="5">
    <location>
        <begin position="406"/>
        <end position="441"/>
    </location>
</feature>
<comment type="subcellular location">
    <subcellularLocation>
        <location evidence="4">Cytoplasm</location>
    </subcellularLocation>
</comment>
<dbReference type="SUPFAM" id="SSF100879">
    <property type="entry name" value="Lesion bypass DNA polymerase (Y-family), little finger domain"/>
    <property type="match status" value="1"/>
</dbReference>
<dbReference type="Pfam" id="PF11798">
    <property type="entry name" value="IMS_HHH"/>
    <property type="match status" value="1"/>
</dbReference>
<dbReference type="HAMAP" id="MF_01113">
    <property type="entry name" value="DNApol_IV"/>
    <property type="match status" value="1"/>
</dbReference>
<dbReference type="Pfam" id="PF00817">
    <property type="entry name" value="IMS"/>
    <property type="match status" value="1"/>
</dbReference>
<dbReference type="Gene3D" id="3.40.1170.60">
    <property type="match status" value="2"/>
</dbReference>
<dbReference type="Proteomes" id="UP001596495">
    <property type="component" value="Unassembled WGS sequence"/>
</dbReference>
<dbReference type="Gene3D" id="1.10.150.20">
    <property type="entry name" value="5' to 3' exonuclease, C-terminal subdomain"/>
    <property type="match status" value="1"/>
</dbReference>
<sequence length="441" mass="48965">MLTSVKPEAPNNATPSNRPRRIAHLDMDAFYASVELLRYPQLKGLPVVIGGGRRREDDLTARLREAFPDRDWGPDTLDRIPVDFFPRLKDYVGRGVATTATYAARQFGVGSAMGLMKAAKLCPDAILLPVDFEEVKRISRLFKHTITEIAPVMEDRGVDEVYIDFTEVPGGQREGGRVLARLIQKSIFQATGLTCSIGVAPNKLIAKMASEFNKPNGISIVMPEDLQSLIWPLPCRKINGIGPKADAKLQSHGIHTIGDLAARVPLWLREHFGRSYGAWLHDAAWGRDDRPVVTESEPVSMSRETTFDRDLHAARDRAELGAIFTRLCEQVSADLKRKGYAGRTIGIKITYDNFEKVTRDITIDEATDDPGVIRRHAGQCLKRVDLGRRFRLLGVRVGKLVKPGTEPLAGGRYSEAPSLSPRTARDRSPDDHTDLLFPELG</sequence>
<evidence type="ECO:0000256" key="4">
    <source>
        <dbReference type="HAMAP-Rule" id="MF_01113"/>
    </source>
</evidence>
<dbReference type="SUPFAM" id="SSF56672">
    <property type="entry name" value="DNA/RNA polymerases"/>
    <property type="match status" value="1"/>
</dbReference>
<evidence type="ECO:0000256" key="2">
    <source>
        <dbReference type="ARBA" id="ARBA00022457"/>
    </source>
</evidence>
<keyword evidence="3 4" id="KW-0239">DNA-directed DNA polymerase</keyword>
<dbReference type="InterPro" id="IPR024728">
    <property type="entry name" value="PolY_HhH_motif"/>
</dbReference>
<evidence type="ECO:0000256" key="3">
    <source>
        <dbReference type="ARBA" id="ARBA00022932"/>
    </source>
</evidence>
<keyword evidence="4" id="KW-0238">DNA-binding</keyword>
<keyword evidence="4" id="KW-0548">Nucleotidyltransferase</keyword>
<keyword evidence="4" id="KW-0479">Metal-binding</keyword>
<comment type="catalytic activity">
    <reaction evidence="4">
        <text>DNA(n) + a 2'-deoxyribonucleoside 5'-triphosphate = DNA(n+1) + diphosphate</text>
        <dbReference type="Rhea" id="RHEA:22508"/>
        <dbReference type="Rhea" id="RHEA-COMP:17339"/>
        <dbReference type="Rhea" id="RHEA-COMP:17340"/>
        <dbReference type="ChEBI" id="CHEBI:33019"/>
        <dbReference type="ChEBI" id="CHEBI:61560"/>
        <dbReference type="ChEBI" id="CHEBI:173112"/>
        <dbReference type="EC" id="2.7.7.7"/>
    </reaction>
</comment>
<feature type="binding site" evidence="4">
    <location>
        <position position="26"/>
    </location>
    <ligand>
        <name>Mg(2+)</name>
        <dbReference type="ChEBI" id="CHEBI:18420"/>
    </ligand>
</feature>
<evidence type="ECO:0000313" key="8">
    <source>
        <dbReference type="Proteomes" id="UP001596495"/>
    </source>
</evidence>
<comment type="similarity">
    <text evidence="1 4">Belongs to the DNA polymerase type-Y family.</text>
</comment>
<dbReference type="PROSITE" id="PS50173">
    <property type="entry name" value="UMUC"/>
    <property type="match status" value="1"/>
</dbReference>
<keyword evidence="4" id="KW-0234">DNA repair</keyword>
<feature type="binding site" evidence="4">
    <location>
        <position position="159"/>
    </location>
    <ligand>
        <name>Mg(2+)</name>
        <dbReference type="ChEBI" id="CHEBI:18420"/>
    </ligand>
</feature>
<dbReference type="Gene3D" id="3.30.70.270">
    <property type="match status" value="2"/>
</dbReference>
<dbReference type="InterPro" id="IPR043502">
    <property type="entry name" value="DNA/RNA_pol_sf"/>
</dbReference>
<evidence type="ECO:0000313" key="7">
    <source>
        <dbReference type="EMBL" id="MFC7433645.1"/>
    </source>
</evidence>
<comment type="cofactor">
    <cofactor evidence="4">
        <name>Mg(2+)</name>
        <dbReference type="ChEBI" id="CHEBI:18420"/>
    </cofactor>
    <text evidence="4">Binds 2 magnesium ions per subunit.</text>
</comment>
<keyword evidence="4" id="KW-0963">Cytoplasm</keyword>
<feature type="compositionally biased region" description="Basic and acidic residues" evidence="5">
    <location>
        <begin position="423"/>
        <end position="434"/>
    </location>
</feature>
<dbReference type="PANTHER" id="PTHR11076">
    <property type="entry name" value="DNA REPAIR POLYMERASE UMUC / TRANSFERASE FAMILY MEMBER"/>
    <property type="match status" value="1"/>
</dbReference>
<dbReference type="InterPro" id="IPR050116">
    <property type="entry name" value="DNA_polymerase-Y"/>
</dbReference>
<keyword evidence="2 4" id="KW-0515">Mutator protein</keyword>
<dbReference type="RefSeq" id="WP_382253950.1">
    <property type="nucleotide sequence ID" value="NZ_JBHTBX010000002.1"/>
</dbReference>
<dbReference type="PANTHER" id="PTHR11076:SF33">
    <property type="entry name" value="DNA POLYMERASE KAPPA"/>
    <property type="match status" value="1"/>
</dbReference>
<dbReference type="Pfam" id="PF11799">
    <property type="entry name" value="IMS_C"/>
    <property type="match status" value="1"/>
</dbReference>
<proteinExistence type="inferred from homology"/>
<feature type="site" description="Substrate discrimination" evidence="4">
    <location>
        <position position="31"/>
    </location>
</feature>
<comment type="caution">
    <text evidence="7">The sequence shown here is derived from an EMBL/GenBank/DDBJ whole genome shotgun (WGS) entry which is preliminary data.</text>
</comment>
<evidence type="ECO:0000256" key="1">
    <source>
        <dbReference type="ARBA" id="ARBA00010945"/>
    </source>
</evidence>
<dbReference type="EC" id="2.7.7.7" evidence="4"/>
<dbReference type="InterPro" id="IPR022880">
    <property type="entry name" value="DNApol_IV"/>
</dbReference>
<dbReference type="EMBL" id="JBHTBX010000002">
    <property type="protein sequence ID" value="MFC7433645.1"/>
    <property type="molecule type" value="Genomic_DNA"/>
</dbReference>
<dbReference type="InterPro" id="IPR001126">
    <property type="entry name" value="UmuC"/>
</dbReference>
<dbReference type="CDD" id="cd03586">
    <property type="entry name" value="PolY_Pol_IV_kappa"/>
    <property type="match status" value="1"/>
</dbReference>
<organism evidence="7 8">
    <name type="scientific">Hydrogenophaga bisanensis</name>
    <dbReference type="NCBI Taxonomy" id="439611"/>
    <lineage>
        <taxon>Bacteria</taxon>
        <taxon>Pseudomonadati</taxon>
        <taxon>Pseudomonadota</taxon>
        <taxon>Betaproteobacteria</taxon>
        <taxon>Burkholderiales</taxon>
        <taxon>Comamonadaceae</taxon>
        <taxon>Hydrogenophaga</taxon>
    </lineage>
</organism>
<keyword evidence="4" id="KW-0235">DNA replication</keyword>
<keyword evidence="4" id="KW-0808">Transferase</keyword>
<keyword evidence="4" id="KW-0227">DNA damage</keyword>
<accession>A0ABW2R611</accession>
<dbReference type="InterPro" id="IPR043128">
    <property type="entry name" value="Rev_trsase/Diguanyl_cyclase"/>
</dbReference>
<evidence type="ECO:0000256" key="5">
    <source>
        <dbReference type="SAM" id="MobiDB-lite"/>
    </source>
</evidence>
<dbReference type="InterPro" id="IPR017961">
    <property type="entry name" value="DNA_pol_Y-fam_little_finger"/>
</dbReference>
<keyword evidence="8" id="KW-1185">Reference proteome</keyword>
<dbReference type="InterPro" id="IPR036775">
    <property type="entry name" value="DNA_pol_Y-fam_lit_finger_sf"/>
</dbReference>
<name>A0ABW2R611_9BURK</name>
<feature type="domain" description="UmuC" evidence="6">
    <location>
        <begin position="22"/>
        <end position="242"/>
    </location>
</feature>
<comment type="function">
    <text evidence="4">Poorly processive, error-prone DNA polymerase involved in untargeted mutagenesis. Copies undamaged DNA at stalled replication forks, which arise in vivo from mismatched or misaligned primer ends. These misaligned primers can be extended by PolIV. Exhibits no 3'-5' exonuclease (proofreading) activity. May be involved in translesional synthesis, in conjunction with the beta clamp from PolIII.</text>
</comment>
<feature type="active site" evidence="4">
    <location>
        <position position="160"/>
    </location>
</feature>